<evidence type="ECO:0000256" key="6">
    <source>
        <dbReference type="ARBA" id="ARBA00022970"/>
    </source>
</evidence>
<dbReference type="SMART" id="SM00382">
    <property type="entry name" value="AAA"/>
    <property type="match status" value="1"/>
</dbReference>
<keyword evidence="6" id="KW-0029">Amino-acid transport</keyword>
<keyword evidence="5" id="KW-1278">Translocase</keyword>
<dbReference type="Gene3D" id="3.30.70.260">
    <property type="match status" value="1"/>
</dbReference>
<dbReference type="InterPro" id="IPR027417">
    <property type="entry name" value="P-loop_NTPase"/>
</dbReference>
<keyword evidence="4 9" id="KW-0067">ATP-binding</keyword>
<gene>
    <name evidence="9" type="ORF">K5I29_12280</name>
</gene>
<feature type="domain" description="ABC transporter" evidence="8">
    <location>
        <begin position="2"/>
        <end position="241"/>
    </location>
</feature>
<dbReference type="PROSITE" id="PS50893">
    <property type="entry name" value="ABC_TRANSPORTER_2"/>
    <property type="match status" value="1"/>
</dbReference>
<dbReference type="EMBL" id="CP081495">
    <property type="protein sequence ID" value="UYW01214.1"/>
    <property type="molecule type" value="Genomic_DNA"/>
</dbReference>
<dbReference type="InterPro" id="IPR050086">
    <property type="entry name" value="MetN_ABC_transporter-like"/>
</dbReference>
<evidence type="ECO:0000313" key="9">
    <source>
        <dbReference type="EMBL" id="UYW01214.1"/>
    </source>
</evidence>
<organism evidence="9 10">
    <name type="scientific">Flavobacterium agricola</name>
    <dbReference type="NCBI Taxonomy" id="2870839"/>
    <lineage>
        <taxon>Bacteria</taxon>
        <taxon>Pseudomonadati</taxon>
        <taxon>Bacteroidota</taxon>
        <taxon>Flavobacteriia</taxon>
        <taxon>Flavobacteriales</taxon>
        <taxon>Flavobacteriaceae</taxon>
        <taxon>Flavobacterium</taxon>
    </lineage>
</organism>
<evidence type="ECO:0000256" key="5">
    <source>
        <dbReference type="ARBA" id="ARBA00022967"/>
    </source>
</evidence>
<evidence type="ECO:0000259" key="8">
    <source>
        <dbReference type="PROSITE" id="PS50893"/>
    </source>
</evidence>
<dbReference type="Proteomes" id="UP001163328">
    <property type="component" value="Chromosome"/>
</dbReference>
<dbReference type="Pfam" id="PF09383">
    <property type="entry name" value="NIL"/>
    <property type="match status" value="1"/>
</dbReference>
<dbReference type="PROSITE" id="PS00211">
    <property type="entry name" value="ABC_TRANSPORTER_1"/>
    <property type="match status" value="1"/>
</dbReference>
<accession>A0ABY6LY98</accession>
<evidence type="ECO:0000256" key="1">
    <source>
        <dbReference type="ARBA" id="ARBA00022448"/>
    </source>
</evidence>
<keyword evidence="7" id="KW-0472">Membrane</keyword>
<dbReference type="InterPro" id="IPR003439">
    <property type="entry name" value="ABC_transporter-like_ATP-bd"/>
</dbReference>
<evidence type="ECO:0000256" key="2">
    <source>
        <dbReference type="ARBA" id="ARBA00022475"/>
    </source>
</evidence>
<keyword evidence="3" id="KW-0547">Nucleotide-binding</keyword>
<dbReference type="PANTHER" id="PTHR43166">
    <property type="entry name" value="AMINO ACID IMPORT ATP-BINDING PROTEIN"/>
    <property type="match status" value="1"/>
</dbReference>
<dbReference type="RefSeq" id="WP_264433640.1">
    <property type="nucleotide sequence ID" value="NZ_CP081495.1"/>
</dbReference>
<evidence type="ECO:0000256" key="4">
    <source>
        <dbReference type="ARBA" id="ARBA00022840"/>
    </source>
</evidence>
<protein>
    <submittedName>
        <fullName evidence="9">Methionine ABC transporter ATP-binding protein</fullName>
    </submittedName>
</protein>
<dbReference type="SMART" id="SM00930">
    <property type="entry name" value="NIL"/>
    <property type="match status" value="1"/>
</dbReference>
<name>A0ABY6LY98_9FLAO</name>
<evidence type="ECO:0000256" key="3">
    <source>
        <dbReference type="ARBA" id="ARBA00022741"/>
    </source>
</evidence>
<proteinExistence type="predicted"/>
<dbReference type="InterPro" id="IPR041701">
    <property type="entry name" value="MetN_ABC"/>
</dbReference>
<dbReference type="Pfam" id="PF00005">
    <property type="entry name" value="ABC_tran"/>
    <property type="match status" value="1"/>
</dbReference>
<dbReference type="CDD" id="cd03258">
    <property type="entry name" value="ABC_MetN_methionine_transporter"/>
    <property type="match status" value="1"/>
</dbReference>
<reference evidence="9" key="1">
    <citation type="submission" date="2021-08" db="EMBL/GenBank/DDBJ databases">
        <title>Flavobacterium sp. strain CC-SYL302.</title>
        <authorList>
            <person name="Lin S.-Y."/>
            <person name="Lee T.-H."/>
            <person name="Young C.-C."/>
        </authorList>
    </citation>
    <scope>NUCLEOTIDE SEQUENCE</scope>
    <source>
        <strain evidence="9">CC-SYL302</strain>
    </source>
</reference>
<keyword evidence="2" id="KW-1003">Cell membrane</keyword>
<dbReference type="PANTHER" id="PTHR43166:SF30">
    <property type="entry name" value="METHIONINE IMPORT ATP-BINDING PROTEIN METN"/>
    <property type="match status" value="1"/>
</dbReference>
<dbReference type="Gene3D" id="3.40.50.300">
    <property type="entry name" value="P-loop containing nucleotide triphosphate hydrolases"/>
    <property type="match status" value="1"/>
</dbReference>
<dbReference type="InterPro" id="IPR017871">
    <property type="entry name" value="ABC_transporter-like_CS"/>
</dbReference>
<dbReference type="InterPro" id="IPR045865">
    <property type="entry name" value="ACT-like_dom_sf"/>
</dbReference>
<evidence type="ECO:0000256" key="7">
    <source>
        <dbReference type="ARBA" id="ARBA00023136"/>
    </source>
</evidence>
<dbReference type="InterPro" id="IPR018449">
    <property type="entry name" value="NIL_domain"/>
</dbReference>
<keyword evidence="10" id="KW-1185">Reference proteome</keyword>
<sequence length="347" mass="38522">MIELKNISKKFTVKNQSIVALNQISLSIKSGKIFGIIGKSGAGKSTLIRSINLLEIPDSGEVVVNGVNLLSASQAELTLQRRKMGMIFQHFNLLSSRTVFENVAFPIELMGLSKAEIKQKVHSLLEIVGILDKADQYPSNLSGGQKQRVAIARALANDPKVLLCDEATSALDPSTTKAILKLLKEINERLKITIVLITHEMDVITSICDEVAVMKQGEVVEHGTVEEIFTNPKQEITKKFIKKSLDIDLPTFYQKQILPVDATSNRLIYKLYFSNIASYSAIILSMQNNFNVNTQVISSKIEYAGAVNFGTFFLEVQFNENNEAAVAHFLKSNHFVIEKVGYVRSNN</sequence>
<dbReference type="InterPro" id="IPR003593">
    <property type="entry name" value="AAA+_ATPase"/>
</dbReference>
<dbReference type="GO" id="GO:0005524">
    <property type="term" value="F:ATP binding"/>
    <property type="evidence" value="ECO:0007669"/>
    <property type="project" value="UniProtKB-KW"/>
</dbReference>
<keyword evidence="1" id="KW-0813">Transport</keyword>
<dbReference type="SUPFAM" id="SSF52540">
    <property type="entry name" value="P-loop containing nucleoside triphosphate hydrolases"/>
    <property type="match status" value="1"/>
</dbReference>
<evidence type="ECO:0000313" key="10">
    <source>
        <dbReference type="Proteomes" id="UP001163328"/>
    </source>
</evidence>
<dbReference type="SUPFAM" id="SSF55021">
    <property type="entry name" value="ACT-like"/>
    <property type="match status" value="1"/>
</dbReference>